<evidence type="ECO:0008006" key="3">
    <source>
        <dbReference type="Google" id="ProtNLM"/>
    </source>
</evidence>
<name>A0ABQ5HXT9_9ASTR</name>
<reference evidence="1" key="2">
    <citation type="submission" date="2022-01" db="EMBL/GenBank/DDBJ databases">
        <authorList>
            <person name="Yamashiro T."/>
            <person name="Shiraishi A."/>
            <person name="Satake H."/>
            <person name="Nakayama K."/>
        </authorList>
    </citation>
    <scope>NUCLEOTIDE SEQUENCE</scope>
</reference>
<evidence type="ECO:0000313" key="1">
    <source>
        <dbReference type="EMBL" id="GJT92643.1"/>
    </source>
</evidence>
<protein>
    <recommendedName>
        <fullName evidence="3">Reverse transcriptase domain-containing protein</fullName>
    </recommendedName>
</protein>
<proteinExistence type="predicted"/>
<accession>A0ABQ5HXT9</accession>
<comment type="caution">
    <text evidence="1">The sequence shown here is derived from an EMBL/GenBank/DDBJ whole genome shotgun (WGS) entry which is preliminary data.</text>
</comment>
<organism evidence="1 2">
    <name type="scientific">Tanacetum coccineum</name>
    <dbReference type="NCBI Taxonomy" id="301880"/>
    <lineage>
        <taxon>Eukaryota</taxon>
        <taxon>Viridiplantae</taxon>
        <taxon>Streptophyta</taxon>
        <taxon>Embryophyta</taxon>
        <taxon>Tracheophyta</taxon>
        <taxon>Spermatophyta</taxon>
        <taxon>Magnoliopsida</taxon>
        <taxon>eudicotyledons</taxon>
        <taxon>Gunneridae</taxon>
        <taxon>Pentapetalae</taxon>
        <taxon>asterids</taxon>
        <taxon>campanulids</taxon>
        <taxon>Asterales</taxon>
        <taxon>Asteraceae</taxon>
        <taxon>Asteroideae</taxon>
        <taxon>Anthemideae</taxon>
        <taxon>Anthemidinae</taxon>
        <taxon>Tanacetum</taxon>
    </lineage>
</organism>
<keyword evidence="2" id="KW-1185">Reference proteome</keyword>
<sequence length="484" mass="54023">MINPFFFKRFGDDDSPYGEDIDYVDASPPDVEIVSLEVVEIVDPEVERIDDDILSTIKDNTLREKLLNVNLLIAKIDPTPSSRSRLFGSQAVYIVVALGDPETSDPYGGYAIEIFLEDSLSIHWKIPICYYDDDDYTIAITPVLPTKEPVNSLSIGDEHLDTILATKSDEVIKSSVEDLVPIPSESEGIPDKMCDVPLCENTNEHSEIVVNSDDDNSSSDDDYPYGEDINYVDASLPDVEIVSLEVVEIVDPEVERIDDDILSTIKDNTLREKLLNVNLLIAKIDALKDNPAPSSDVMTKSSSTSLNLFLEETNTFDNSSPEAETFCFDLEEISSGSTTTRSDYSLPDYEAFYSDDDHIKEKNNGSTTTHADFSKYDSLIFDLSINPFPPADRSDFNHEEFADELTHIMPLPELKCFKFKIEPDPGDLTSIDLGNSISRIVKTLVLAVSTRVSHPQLHFGNPVSKSNRLTFYLLAHFINGLRFA</sequence>
<reference evidence="1" key="1">
    <citation type="journal article" date="2022" name="Int. J. Mol. Sci.">
        <title>Draft Genome of Tanacetum Coccineum: Genomic Comparison of Closely Related Tanacetum-Family Plants.</title>
        <authorList>
            <person name="Yamashiro T."/>
            <person name="Shiraishi A."/>
            <person name="Nakayama K."/>
            <person name="Satake H."/>
        </authorList>
    </citation>
    <scope>NUCLEOTIDE SEQUENCE</scope>
</reference>
<evidence type="ECO:0000313" key="2">
    <source>
        <dbReference type="Proteomes" id="UP001151760"/>
    </source>
</evidence>
<dbReference type="Proteomes" id="UP001151760">
    <property type="component" value="Unassembled WGS sequence"/>
</dbReference>
<dbReference type="EMBL" id="BQNB010020129">
    <property type="protein sequence ID" value="GJT92643.1"/>
    <property type="molecule type" value="Genomic_DNA"/>
</dbReference>
<gene>
    <name evidence="1" type="ORF">Tco_1081488</name>
</gene>